<dbReference type="EMBL" id="RBNJ01000641">
    <property type="protein sequence ID" value="RUS34232.1"/>
    <property type="molecule type" value="Genomic_DNA"/>
</dbReference>
<evidence type="ECO:0000256" key="1">
    <source>
        <dbReference type="SAM" id="Phobius"/>
    </source>
</evidence>
<gene>
    <name evidence="2" type="ORF">BC938DRAFT_481698</name>
</gene>
<sequence>MLMITRKYKINISIGLKRTGFRNSKSTMIKQISFIGIYLYYILSSSFYYFYFLSQIGVRHHNDLCLSIVLYANADGLYKLDLLIIGKYI</sequence>
<name>A0A433QWP8_9FUNG</name>
<dbReference type="Proteomes" id="UP000274822">
    <property type="component" value="Unassembled WGS sequence"/>
</dbReference>
<keyword evidence="3" id="KW-1185">Reference proteome</keyword>
<evidence type="ECO:0000313" key="3">
    <source>
        <dbReference type="Proteomes" id="UP000274822"/>
    </source>
</evidence>
<reference evidence="2 3" key="1">
    <citation type="journal article" date="2018" name="New Phytol.">
        <title>Phylogenomics of Endogonaceae and evolution of mycorrhizas within Mucoromycota.</title>
        <authorList>
            <person name="Chang Y."/>
            <person name="Desiro A."/>
            <person name="Na H."/>
            <person name="Sandor L."/>
            <person name="Lipzen A."/>
            <person name="Clum A."/>
            <person name="Barry K."/>
            <person name="Grigoriev I.V."/>
            <person name="Martin F.M."/>
            <person name="Stajich J.E."/>
            <person name="Smith M.E."/>
            <person name="Bonito G."/>
            <person name="Spatafora J.W."/>
        </authorList>
    </citation>
    <scope>NUCLEOTIDE SEQUENCE [LARGE SCALE GENOMIC DNA]</scope>
    <source>
        <strain evidence="2 3">AD002</strain>
    </source>
</reference>
<organism evidence="2 3">
    <name type="scientific">Jimgerdemannia flammicorona</name>
    <dbReference type="NCBI Taxonomy" id="994334"/>
    <lineage>
        <taxon>Eukaryota</taxon>
        <taxon>Fungi</taxon>
        <taxon>Fungi incertae sedis</taxon>
        <taxon>Mucoromycota</taxon>
        <taxon>Mucoromycotina</taxon>
        <taxon>Endogonomycetes</taxon>
        <taxon>Endogonales</taxon>
        <taxon>Endogonaceae</taxon>
        <taxon>Jimgerdemannia</taxon>
    </lineage>
</organism>
<keyword evidence="1" id="KW-1133">Transmembrane helix</keyword>
<comment type="caution">
    <text evidence="2">The sequence shown here is derived from an EMBL/GenBank/DDBJ whole genome shotgun (WGS) entry which is preliminary data.</text>
</comment>
<protein>
    <submittedName>
        <fullName evidence="2">Uncharacterized protein</fullName>
    </submittedName>
</protein>
<keyword evidence="1" id="KW-0812">Transmembrane</keyword>
<proteinExistence type="predicted"/>
<dbReference type="AlphaFoldDB" id="A0A433QWP8"/>
<accession>A0A433QWP8</accession>
<keyword evidence="1" id="KW-0472">Membrane</keyword>
<evidence type="ECO:0000313" key="2">
    <source>
        <dbReference type="EMBL" id="RUS34232.1"/>
    </source>
</evidence>
<feature type="transmembrane region" description="Helical" evidence="1">
    <location>
        <begin position="32"/>
        <end position="52"/>
    </location>
</feature>